<protein>
    <submittedName>
        <fullName evidence="1">Uncharacterized protein</fullName>
    </submittedName>
</protein>
<proteinExistence type="predicted"/>
<sequence length="36" mass="4118">MQNLQFFISIEKAMRLFGPLSAVSFSKRQKSSPLDD</sequence>
<name>A0A2P2P510_RHIMU</name>
<accession>A0A2P2P510</accession>
<evidence type="ECO:0000313" key="1">
    <source>
        <dbReference type="EMBL" id="MBX49845.1"/>
    </source>
</evidence>
<organism evidence="1">
    <name type="scientific">Rhizophora mucronata</name>
    <name type="common">Asiatic mangrove</name>
    <dbReference type="NCBI Taxonomy" id="61149"/>
    <lineage>
        <taxon>Eukaryota</taxon>
        <taxon>Viridiplantae</taxon>
        <taxon>Streptophyta</taxon>
        <taxon>Embryophyta</taxon>
        <taxon>Tracheophyta</taxon>
        <taxon>Spermatophyta</taxon>
        <taxon>Magnoliopsida</taxon>
        <taxon>eudicotyledons</taxon>
        <taxon>Gunneridae</taxon>
        <taxon>Pentapetalae</taxon>
        <taxon>rosids</taxon>
        <taxon>fabids</taxon>
        <taxon>Malpighiales</taxon>
        <taxon>Rhizophoraceae</taxon>
        <taxon>Rhizophora</taxon>
    </lineage>
</organism>
<dbReference type="EMBL" id="GGEC01069361">
    <property type="protein sequence ID" value="MBX49845.1"/>
    <property type="molecule type" value="Transcribed_RNA"/>
</dbReference>
<reference evidence="1" key="1">
    <citation type="submission" date="2018-02" db="EMBL/GenBank/DDBJ databases">
        <title>Rhizophora mucronata_Transcriptome.</title>
        <authorList>
            <person name="Meera S.P."/>
            <person name="Sreeshan A."/>
            <person name="Augustine A."/>
        </authorList>
    </citation>
    <scope>NUCLEOTIDE SEQUENCE</scope>
    <source>
        <tissue evidence="1">Leaf</tissue>
    </source>
</reference>
<dbReference type="AlphaFoldDB" id="A0A2P2P510"/>